<dbReference type="SFLD" id="SFLDF00284">
    <property type="entry name" value="tRNA_wybutosine-synthesizing"/>
    <property type="match status" value="1"/>
</dbReference>
<dbReference type="AlphaFoldDB" id="A0AAW1S620"/>
<evidence type="ECO:0000313" key="18">
    <source>
        <dbReference type="EMBL" id="KAK9841342.1"/>
    </source>
</evidence>
<dbReference type="InterPro" id="IPR013917">
    <property type="entry name" value="tRNA_wybutosine-synth"/>
</dbReference>
<organism evidence="18 19">
    <name type="scientific">Apatococcus lobatus</name>
    <dbReference type="NCBI Taxonomy" id="904363"/>
    <lineage>
        <taxon>Eukaryota</taxon>
        <taxon>Viridiplantae</taxon>
        <taxon>Chlorophyta</taxon>
        <taxon>core chlorophytes</taxon>
        <taxon>Trebouxiophyceae</taxon>
        <taxon>Chlorellales</taxon>
        <taxon>Chlorellaceae</taxon>
        <taxon>Apatococcus</taxon>
    </lineage>
</organism>
<keyword evidence="6" id="KW-0949">S-adenosyl-L-methionine</keyword>
<name>A0AAW1S620_9CHLO</name>
<feature type="domain" description="Radical SAM core" evidence="17">
    <location>
        <begin position="307"/>
        <end position="552"/>
    </location>
</feature>
<dbReference type="InterPro" id="IPR013785">
    <property type="entry name" value="Aldolase_TIM"/>
</dbReference>
<evidence type="ECO:0000256" key="13">
    <source>
        <dbReference type="ARBA" id="ARBA00025368"/>
    </source>
</evidence>
<evidence type="ECO:0000256" key="10">
    <source>
        <dbReference type="ARBA" id="ARBA00023004"/>
    </source>
</evidence>
<dbReference type="InterPro" id="IPR029039">
    <property type="entry name" value="Flavoprotein-like_sf"/>
</dbReference>
<evidence type="ECO:0000256" key="4">
    <source>
        <dbReference type="ARBA" id="ARBA00012821"/>
    </source>
</evidence>
<dbReference type="GO" id="GO:0031591">
    <property type="term" value="P:wybutosine biosynthetic process"/>
    <property type="evidence" value="ECO:0007669"/>
    <property type="project" value="TreeGrafter"/>
</dbReference>
<comment type="pathway">
    <text evidence="2">tRNA modification; wybutosine-tRNA(Phe) biosynthesis.</text>
</comment>
<comment type="caution">
    <text evidence="18">The sequence shown here is derived from an EMBL/GenBank/DDBJ whole genome shotgun (WGS) entry which is preliminary data.</text>
</comment>
<keyword evidence="5" id="KW-0004">4Fe-4S</keyword>
<dbReference type="SFLD" id="SFLDG01071">
    <property type="entry name" value="tRNA_wybutosine-synthesizing"/>
    <property type="match status" value="1"/>
</dbReference>
<dbReference type="SUPFAM" id="SSF102114">
    <property type="entry name" value="Radical SAM enzymes"/>
    <property type="match status" value="1"/>
</dbReference>
<sequence length="636" mass="70875">MWLDDLLQSWVALIRLFQTLYHICIKAVSPPAPPSQTGPSVESCSSAGKVLVGSQTGTCTALGSQLVSTAAQHGVSLELQSLLDYEPEQLLQEKLVLLIVSTYEEGTPPFSAKWFCQWLEESSSDFRMGSEALQGLKFGIFGAGNSLYEANYNKVAKRVDHQLQQLGAHRLTPCGLGDEFLGETHAAFDAWSRDIERPVHQASISAAQVQEEEAGFATEDEDSDADAEAAAAADMEDLAGPFSKQKVNQPAAISLPGQPKPMLTPVLRASLSKQGYKLIGSHSGVKLCRWTKSMLRGRGGCYKHAFYGIESHRCMETTPSLACANKCVFCWRHHTNPVGREWRWQMDDPDMIVEGAIEMHQKMIKEYRGVPGVKVERIAEGMQMRHCALSLVGEPIMYPKLNAILAGLHQRHISSFLVTNAQFPEQLRNLDPVTQLYVSVDAATRDSLKAVDRPLFKDFWERFQLCLQLLKAKQQRTVYRLTLVKGWNMEELKDYVKLLELGQPDFIEIKGVTYCGSTGASSLTMKNVPYHKDVVEFGEAIETASNGIYGLACEHAHSCCILLARKDRFLANGVWHTWIDYERFQELCAAKMPFTSQDYMLPTPSWAVFGAAEAGFDPQEERHLKVRNHPGQALQA</sequence>
<keyword evidence="9" id="KW-0547">Nucleotide-binding</keyword>
<dbReference type="GO" id="GO:0046872">
    <property type="term" value="F:metal ion binding"/>
    <property type="evidence" value="ECO:0007669"/>
    <property type="project" value="UniProtKB-KW"/>
</dbReference>
<dbReference type="Proteomes" id="UP001438707">
    <property type="component" value="Unassembled WGS sequence"/>
</dbReference>
<dbReference type="InterPro" id="IPR008254">
    <property type="entry name" value="Flavodoxin/NO_synth"/>
</dbReference>
<proteinExistence type="inferred from homology"/>
<evidence type="ECO:0000256" key="12">
    <source>
        <dbReference type="ARBA" id="ARBA00023239"/>
    </source>
</evidence>
<keyword evidence="8" id="KW-0479">Metal-binding</keyword>
<dbReference type="PANTHER" id="PTHR13930:SF0">
    <property type="entry name" value="S-ADENOSYL-L-METHIONINE-DEPENDENT TRNA 4-DEMETHYLWYOSINE SYNTHASE TYW1-RELATED"/>
    <property type="match status" value="1"/>
</dbReference>
<dbReference type="EC" id="4.1.3.44" evidence="4"/>
<comment type="function">
    <text evidence="13">Probable component of the wybutosine biosynthesis pathway. Wybutosine is a hyper modified guanosine with a tricyclic base found at the 3'-position adjacent to the anticodon of eukaryotic phenylalanine tRNA. Catalyzes the condensation of N-methylguanine with 2 carbon atoms from pyruvate to form the tricyclic 4-demethylwyosine, an intermediate in wybutosine biosynthesis.</text>
</comment>
<evidence type="ECO:0000313" key="19">
    <source>
        <dbReference type="Proteomes" id="UP001438707"/>
    </source>
</evidence>
<comment type="similarity">
    <text evidence="3">Belongs to the TYW1 family.</text>
</comment>
<keyword evidence="15" id="KW-0732">Signal</keyword>
<keyword evidence="11" id="KW-0411">Iron-sulfur</keyword>
<dbReference type="InterPro" id="IPR007197">
    <property type="entry name" value="rSAM"/>
</dbReference>
<accession>A0AAW1S620</accession>
<keyword evidence="10" id="KW-0408">Iron</keyword>
<evidence type="ECO:0000256" key="15">
    <source>
        <dbReference type="SAM" id="SignalP"/>
    </source>
</evidence>
<dbReference type="PRINTS" id="PR00369">
    <property type="entry name" value="FLAVODOXIN"/>
</dbReference>
<dbReference type="GO" id="GO:0010181">
    <property type="term" value="F:FMN binding"/>
    <property type="evidence" value="ECO:0007669"/>
    <property type="project" value="InterPro"/>
</dbReference>
<dbReference type="InterPro" id="IPR001094">
    <property type="entry name" value="Flavdoxin-like"/>
</dbReference>
<dbReference type="SFLD" id="SFLDS00029">
    <property type="entry name" value="Radical_SAM"/>
    <property type="match status" value="1"/>
</dbReference>
<evidence type="ECO:0000256" key="8">
    <source>
        <dbReference type="ARBA" id="ARBA00022723"/>
    </source>
</evidence>
<evidence type="ECO:0000259" key="16">
    <source>
        <dbReference type="PROSITE" id="PS50902"/>
    </source>
</evidence>
<comment type="cofactor">
    <cofactor evidence="1">
        <name>[4Fe-4S] cluster</name>
        <dbReference type="ChEBI" id="CHEBI:49883"/>
    </cofactor>
</comment>
<feature type="signal peptide" evidence="15">
    <location>
        <begin position="1"/>
        <end position="21"/>
    </location>
</feature>
<evidence type="ECO:0000256" key="9">
    <source>
        <dbReference type="ARBA" id="ARBA00022741"/>
    </source>
</evidence>
<evidence type="ECO:0000256" key="2">
    <source>
        <dbReference type="ARBA" id="ARBA00004797"/>
    </source>
</evidence>
<dbReference type="GO" id="GO:0051539">
    <property type="term" value="F:4 iron, 4 sulfur cluster binding"/>
    <property type="evidence" value="ECO:0007669"/>
    <property type="project" value="UniProtKB-KW"/>
</dbReference>
<dbReference type="Pfam" id="PF04055">
    <property type="entry name" value="Radical_SAM"/>
    <property type="match status" value="1"/>
</dbReference>
<dbReference type="FunFam" id="3.20.20.70:FF:000196">
    <property type="entry name" value="S-adenosyl-L-methionine-dependent tRNA 4-demethylwyosine synthase"/>
    <property type="match status" value="1"/>
</dbReference>
<gene>
    <name evidence="18" type="ORF">WJX74_004251</name>
</gene>
<feature type="domain" description="Flavodoxin-like" evidence="16">
    <location>
        <begin position="48"/>
        <end position="196"/>
    </location>
</feature>
<dbReference type="CDD" id="cd01335">
    <property type="entry name" value="Radical_SAM"/>
    <property type="match status" value="1"/>
</dbReference>
<keyword evidence="7" id="KW-0819">tRNA processing</keyword>
<dbReference type="EMBL" id="JALJOS010000003">
    <property type="protein sequence ID" value="KAK9841342.1"/>
    <property type="molecule type" value="Genomic_DNA"/>
</dbReference>
<keyword evidence="19" id="KW-1185">Reference proteome</keyword>
<dbReference type="PROSITE" id="PS51918">
    <property type="entry name" value="RADICAL_SAM"/>
    <property type="match status" value="1"/>
</dbReference>
<dbReference type="PANTHER" id="PTHR13930">
    <property type="entry name" value="S-ADENOSYL-L-METHIONINE-DEPENDENT TRNA 4-DEMETHYLWYOSINE SYNTHASE"/>
    <property type="match status" value="1"/>
</dbReference>
<evidence type="ECO:0000256" key="14">
    <source>
        <dbReference type="ARBA" id="ARBA00049466"/>
    </source>
</evidence>
<evidence type="ECO:0000256" key="6">
    <source>
        <dbReference type="ARBA" id="ARBA00022691"/>
    </source>
</evidence>
<evidence type="ECO:0000256" key="11">
    <source>
        <dbReference type="ARBA" id="ARBA00023014"/>
    </source>
</evidence>
<dbReference type="SUPFAM" id="SSF52218">
    <property type="entry name" value="Flavoproteins"/>
    <property type="match status" value="1"/>
</dbReference>
<dbReference type="InterPro" id="IPR034556">
    <property type="entry name" value="tRNA_wybutosine-synthase"/>
</dbReference>
<protein>
    <recommendedName>
        <fullName evidence="4">tRNA 4-demethylwyosine synthase (AdoMet-dependent)</fullName>
        <ecNumber evidence="4">4.1.3.44</ecNumber>
    </recommendedName>
</protein>
<dbReference type="Gene3D" id="3.20.20.70">
    <property type="entry name" value="Aldolase class I"/>
    <property type="match status" value="1"/>
</dbReference>
<dbReference type="InterPro" id="IPR058240">
    <property type="entry name" value="rSAM_sf"/>
</dbReference>
<comment type="catalytic activity">
    <reaction evidence="14">
        <text>N(1)-methylguanosine(37) in tRNA(Phe) + pyruvate + S-adenosyl-L-methionine = 4-demethylwyosine(37) in tRNA(Phe) + 5'-deoxyadenosine + L-methionine + CO2 + H2O</text>
        <dbReference type="Rhea" id="RHEA:36347"/>
        <dbReference type="Rhea" id="RHEA-COMP:10164"/>
        <dbReference type="Rhea" id="RHEA-COMP:10165"/>
        <dbReference type="ChEBI" id="CHEBI:15361"/>
        <dbReference type="ChEBI" id="CHEBI:15377"/>
        <dbReference type="ChEBI" id="CHEBI:16526"/>
        <dbReference type="ChEBI" id="CHEBI:17319"/>
        <dbReference type="ChEBI" id="CHEBI:57844"/>
        <dbReference type="ChEBI" id="CHEBI:59789"/>
        <dbReference type="ChEBI" id="CHEBI:64315"/>
        <dbReference type="ChEBI" id="CHEBI:73542"/>
        <dbReference type="EC" id="4.1.3.44"/>
    </reaction>
</comment>
<dbReference type="PROSITE" id="PS50902">
    <property type="entry name" value="FLAVODOXIN_LIKE"/>
    <property type="match status" value="1"/>
</dbReference>
<evidence type="ECO:0000256" key="1">
    <source>
        <dbReference type="ARBA" id="ARBA00001966"/>
    </source>
</evidence>
<reference evidence="18 19" key="1">
    <citation type="journal article" date="2024" name="Nat. Commun.">
        <title>Phylogenomics reveals the evolutionary origins of lichenization in chlorophyte algae.</title>
        <authorList>
            <person name="Puginier C."/>
            <person name="Libourel C."/>
            <person name="Otte J."/>
            <person name="Skaloud P."/>
            <person name="Haon M."/>
            <person name="Grisel S."/>
            <person name="Petersen M."/>
            <person name="Berrin J.G."/>
            <person name="Delaux P.M."/>
            <person name="Dal Grande F."/>
            <person name="Keller J."/>
        </authorList>
    </citation>
    <scope>NUCLEOTIDE SEQUENCE [LARGE SCALE GENOMIC DNA]</scope>
    <source>
        <strain evidence="18 19">SAG 2145</strain>
    </source>
</reference>
<evidence type="ECO:0000256" key="7">
    <source>
        <dbReference type="ARBA" id="ARBA00022694"/>
    </source>
</evidence>
<evidence type="ECO:0000259" key="17">
    <source>
        <dbReference type="PROSITE" id="PS51918"/>
    </source>
</evidence>
<dbReference type="Pfam" id="PF00258">
    <property type="entry name" value="Flavodoxin_1"/>
    <property type="match status" value="1"/>
</dbReference>
<feature type="chain" id="PRO_5043979721" description="tRNA 4-demethylwyosine synthase (AdoMet-dependent)" evidence="15">
    <location>
        <begin position="22"/>
        <end position="636"/>
    </location>
</feature>
<evidence type="ECO:0000256" key="5">
    <source>
        <dbReference type="ARBA" id="ARBA00022485"/>
    </source>
</evidence>
<evidence type="ECO:0000256" key="3">
    <source>
        <dbReference type="ARBA" id="ARBA00010115"/>
    </source>
</evidence>
<keyword evidence="12" id="KW-0456">Lyase</keyword>
<dbReference type="Gene3D" id="3.40.50.360">
    <property type="match status" value="1"/>
</dbReference>
<dbReference type="Pfam" id="PF08608">
    <property type="entry name" value="Wyosine_form"/>
    <property type="match status" value="1"/>
</dbReference>
<dbReference type="GO" id="GO:0102521">
    <property type="term" value="F:tRNA-4-demethylwyosine synthase activity"/>
    <property type="evidence" value="ECO:0007669"/>
    <property type="project" value="UniProtKB-EC"/>
</dbReference>